<name>A0A0E9PVA4_ANGAN</name>
<evidence type="ECO:0000256" key="1">
    <source>
        <dbReference type="SAM" id="MobiDB-lite"/>
    </source>
</evidence>
<sequence>MGKKTPLQRVDPLPSCLITEE</sequence>
<dbReference type="AlphaFoldDB" id="A0A0E9PVA4"/>
<accession>A0A0E9PVA4</accession>
<protein>
    <submittedName>
        <fullName evidence="2">Uncharacterized protein</fullName>
    </submittedName>
</protein>
<proteinExistence type="predicted"/>
<reference evidence="2" key="1">
    <citation type="submission" date="2014-11" db="EMBL/GenBank/DDBJ databases">
        <authorList>
            <person name="Amaro Gonzalez C."/>
        </authorList>
    </citation>
    <scope>NUCLEOTIDE SEQUENCE</scope>
</reference>
<organism evidence="2">
    <name type="scientific">Anguilla anguilla</name>
    <name type="common">European freshwater eel</name>
    <name type="synonym">Muraena anguilla</name>
    <dbReference type="NCBI Taxonomy" id="7936"/>
    <lineage>
        <taxon>Eukaryota</taxon>
        <taxon>Metazoa</taxon>
        <taxon>Chordata</taxon>
        <taxon>Craniata</taxon>
        <taxon>Vertebrata</taxon>
        <taxon>Euteleostomi</taxon>
        <taxon>Actinopterygii</taxon>
        <taxon>Neopterygii</taxon>
        <taxon>Teleostei</taxon>
        <taxon>Anguilliformes</taxon>
        <taxon>Anguillidae</taxon>
        <taxon>Anguilla</taxon>
    </lineage>
</organism>
<feature type="region of interest" description="Disordered" evidence="1">
    <location>
        <begin position="1"/>
        <end position="21"/>
    </location>
</feature>
<dbReference type="EMBL" id="GBXM01100148">
    <property type="protein sequence ID" value="JAH08429.1"/>
    <property type="molecule type" value="Transcribed_RNA"/>
</dbReference>
<reference evidence="2" key="2">
    <citation type="journal article" date="2015" name="Fish Shellfish Immunol.">
        <title>Early steps in the European eel (Anguilla anguilla)-Vibrio vulnificus interaction in the gills: Role of the RtxA13 toxin.</title>
        <authorList>
            <person name="Callol A."/>
            <person name="Pajuelo D."/>
            <person name="Ebbesson L."/>
            <person name="Teles M."/>
            <person name="MacKenzie S."/>
            <person name="Amaro C."/>
        </authorList>
    </citation>
    <scope>NUCLEOTIDE SEQUENCE</scope>
</reference>
<evidence type="ECO:0000313" key="2">
    <source>
        <dbReference type="EMBL" id="JAH08429.1"/>
    </source>
</evidence>